<proteinExistence type="predicted"/>
<sequence length="284" mass="30987">MSIRMSICNMDRRSILKTAGTALSVPFISATVSGQGSRGRHKKHIRSQIQTAVANQNFEEAYALAEHAGFKLKANDLTGEFSPGEKSDSVQTQDFFSHYDSSESNCQFMANDLGKKIDVMLSWSLFFQEKVDIDGAPPKDGVVIGWEDSQFGLDGSDSIEHSCQGYSTSGEVEDIKTEEPDDNPIGSDGASAVGIKVSDNDLSFQHPEKIVGSLQFTLNKQNFPDRVPGRIAGTYEHTWSVFGNAGLNFLESVVLTYPPLGVNIDTGADSWSYPEDQEEAEAVL</sequence>
<dbReference type="EMBL" id="CP001688">
    <property type="protein sequence ID" value="ACV49300.1"/>
    <property type="molecule type" value="Genomic_DNA"/>
</dbReference>
<feature type="region of interest" description="Disordered" evidence="1">
    <location>
        <begin position="169"/>
        <end position="188"/>
    </location>
</feature>
<evidence type="ECO:0000313" key="2">
    <source>
        <dbReference type="EMBL" id="ACV49300.1"/>
    </source>
</evidence>
<organism evidence="2 3">
    <name type="scientific">Halomicrobium mukohataei (strain ATCC 700874 / DSM 12286 / JCM 9738 / NCIMB 13541)</name>
    <name type="common">Haloarcula mukohataei</name>
    <dbReference type="NCBI Taxonomy" id="485914"/>
    <lineage>
        <taxon>Archaea</taxon>
        <taxon>Methanobacteriati</taxon>
        <taxon>Methanobacteriota</taxon>
        <taxon>Stenosarchaea group</taxon>
        <taxon>Halobacteria</taxon>
        <taxon>Halobacteriales</taxon>
        <taxon>Haloarculaceae</taxon>
        <taxon>Halomicrobium</taxon>
    </lineage>
</organism>
<gene>
    <name evidence="2" type="ordered locus">Hmuk_3197</name>
</gene>
<keyword evidence="3" id="KW-1185">Reference proteome</keyword>
<dbReference type="eggNOG" id="arCOG10937">
    <property type="taxonomic scope" value="Archaea"/>
</dbReference>
<name>C7P2I5_HALMD</name>
<dbReference type="KEGG" id="hmu:Hmuk_3197"/>
<dbReference type="Proteomes" id="UP000001746">
    <property type="component" value="Chromosome"/>
</dbReference>
<protein>
    <submittedName>
        <fullName evidence="2">Uncharacterized protein</fullName>
    </submittedName>
</protein>
<dbReference type="AlphaFoldDB" id="C7P2I5"/>
<reference evidence="2 3" key="1">
    <citation type="journal article" date="2009" name="Stand. Genomic Sci.">
        <title>Complete genome sequence of Halomicrobium mukohataei type strain (arg-2).</title>
        <authorList>
            <person name="Tindall B.J."/>
            <person name="Schneider S."/>
            <person name="Lapidus A."/>
            <person name="Copeland A."/>
            <person name="Glavina Del Rio T."/>
            <person name="Nolan M."/>
            <person name="Lucas S."/>
            <person name="Chen F."/>
            <person name="Tice H."/>
            <person name="Cheng J.F."/>
            <person name="Saunders E."/>
            <person name="Bruce D."/>
            <person name="Goodwin L."/>
            <person name="Pitluck S."/>
            <person name="Mikhailova N."/>
            <person name="Pati A."/>
            <person name="Ivanova N."/>
            <person name="Mavrommatis K."/>
            <person name="Chen A."/>
            <person name="Palaniappan K."/>
            <person name="Chain P."/>
            <person name="Land M."/>
            <person name="Hauser L."/>
            <person name="Chang Y.J."/>
            <person name="Jeffries C.D."/>
            <person name="Brettin T."/>
            <person name="Han C."/>
            <person name="Rohde M."/>
            <person name="Goker M."/>
            <person name="Bristow J."/>
            <person name="Eisen J.A."/>
            <person name="Markowitz V."/>
            <person name="Hugenholtz P."/>
            <person name="Klenk H.P."/>
            <person name="Kyrpides N.C."/>
            <person name="Detter J.C."/>
        </authorList>
    </citation>
    <scope>NUCLEOTIDE SEQUENCE [LARGE SCALE GENOMIC DNA]</scope>
    <source>
        <strain evidence="3">ATCC 700874 / DSM 12286 / JCM 9738 / NCIMB 13541</strain>
    </source>
</reference>
<evidence type="ECO:0000313" key="3">
    <source>
        <dbReference type="Proteomes" id="UP000001746"/>
    </source>
</evidence>
<accession>C7P2I5</accession>
<dbReference type="HOGENOM" id="CLU_978617_0_0_2"/>
<evidence type="ECO:0000256" key="1">
    <source>
        <dbReference type="SAM" id="MobiDB-lite"/>
    </source>
</evidence>